<dbReference type="InterPro" id="IPR010982">
    <property type="entry name" value="Lambda_DNA-bd_dom_sf"/>
</dbReference>
<feature type="domain" description="DUF5753" evidence="1">
    <location>
        <begin position="88"/>
        <end position="173"/>
    </location>
</feature>
<dbReference type="SUPFAM" id="SSF47413">
    <property type="entry name" value="lambda repressor-like DNA-binding domains"/>
    <property type="match status" value="1"/>
</dbReference>
<sequence length="241" mass="27214">MRRRILGRELRRLRERAGFTLETAAPRLEWSVSKLGRIEGGRQSVDVHSVRSMMGLDQESDRWEEVLDLTREARAPGWWRAYGVGNNSYVDFEVEAVSVREYTVDFLPGLLQTTEYSRAMFLGSAVQRSPDQLADQIAVRTTRQRRLTSVADPITLDAVVNEDVLYRPVGVHVAMGSGFTILNYGGLGEPDLAYMEHSLGSLFIEKGREVRRATLSFDRLRSIALSPEQSLALIRRAAEQT</sequence>
<comment type="caution">
    <text evidence="2">The sequence shown here is derived from an EMBL/GenBank/DDBJ whole genome shotgun (WGS) entry which is preliminary data.</text>
</comment>
<reference evidence="2" key="1">
    <citation type="submission" date="2021-04" db="EMBL/GenBank/DDBJ databases">
        <title>Pseudonocardia sp. nov., isolated from sandy soil of mangrove forest.</title>
        <authorList>
            <person name="Zan Z."/>
            <person name="Huang R."/>
            <person name="Liu W."/>
        </authorList>
    </citation>
    <scope>NUCLEOTIDE SEQUENCE</scope>
    <source>
        <strain evidence="2">S2-4</strain>
    </source>
</reference>
<name>A0ABT0ZUQ7_9PSEU</name>
<evidence type="ECO:0000313" key="3">
    <source>
        <dbReference type="Proteomes" id="UP001165283"/>
    </source>
</evidence>
<dbReference type="Proteomes" id="UP001165283">
    <property type="component" value="Unassembled WGS sequence"/>
</dbReference>
<dbReference type="Pfam" id="PF19054">
    <property type="entry name" value="DUF5753"/>
    <property type="match status" value="1"/>
</dbReference>
<dbReference type="EMBL" id="JAGSOV010000011">
    <property type="protein sequence ID" value="MCO1654472.1"/>
    <property type="molecule type" value="Genomic_DNA"/>
</dbReference>
<evidence type="ECO:0000259" key="1">
    <source>
        <dbReference type="Pfam" id="PF19054"/>
    </source>
</evidence>
<evidence type="ECO:0000313" key="2">
    <source>
        <dbReference type="EMBL" id="MCO1654472.1"/>
    </source>
</evidence>
<dbReference type="InterPro" id="IPR043917">
    <property type="entry name" value="DUF5753"/>
</dbReference>
<accession>A0ABT0ZUQ7</accession>
<dbReference type="Pfam" id="PF13560">
    <property type="entry name" value="HTH_31"/>
    <property type="match status" value="1"/>
</dbReference>
<proteinExistence type="predicted"/>
<protein>
    <submittedName>
        <fullName evidence="2">Helix-turn-helix domain-containing protein</fullName>
    </submittedName>
</protein>
<dbReference type="Gene3D" id="1.10.260.40">
    <property type="entry name" value="lambda repressor-like DNA-binding domains"/>
    <property type="match status" value="1"/>
</dbReference>
<organism evidence="2 3">
    <name type="scientific">Pseudonocardia humida</name>
    <dbReference type="NCBI Taxonomy" id="2800819"/>
    <lineage>
        <taxon>Bacteria</taxon>
        <taxon>Bacillati</taxon>
        <taxon>Actinomycetota</taxon>
        <taxon>Actinomycetes</taxon>
        <taxon>Pseudonocardiales</taxon>
        <taxon>Pseudonocardiaceae</taxon>
        <taxon>Pseudonocardia</taxon>
    </lineage>
</organism>
<dbReference type="RefSeq" id="WP_252436090.1">
    <property type="nucleotide sequence ID" value="NZ_JAGSOV010000011.1"/>
</dbReference>
<gene>
    <name evidence="2" type="ORF">KDL28_05330</name>
</gene>
<keyword evidence="3" id="KW-1185">Reference proteome</keyword>